<evidence type="ECO:0000256" key="1">
    <source>
        <dbReference type="ARBA" id="ARBA00009232"/>
    </source>
</evidence>
<dbReference type="InterPro" id="IPR036995">
    <property type="entry name" value="MPG_sf"/>
</dbReference>
<dbReference type="NCBIfam" id="NF002002">
    <property type="entry name" value="PRK00802.1-2"/>
    <property type="match status" value="1"/>
</dbReference>
<dbReference type="InterPro" id="IPR011034">
    <property type="entry name" value="Formyl_transferase-like_C_sf"/>
</dbReference>
<proteinExistence type="inferred from homology"/>
<keyword evidence="2 5" id="KW-0227">DNA damage</keyword>
<protein>
    <recommendedName>
        <fullName evidence="5">Putative 3-methyladenine DNA glycosylase</fullName>
        <ecNumber evidence="5">3.2.2.-</ecNumber>
    </recommendedName>
</protein>
<dbReference type="SUPFAM" id="SSF50486">
    <property type="entry name" value="FMT C-terminal domain-like"/>
    <property type="match status" value="1"/>
</dbReference>
<comment type="caution">
    <text evidence="6">The sequence shown here is derived from an EMBL/GenBank/DDBJ whole genome shotgun (WGS) entry which is preliminary data.</text>
</comment>
<dbReference type="GO" id="GO:0006284">
    <property type="term" value="P:base-excision repair"/>
    <property type="evidence" value="ECO:0007669"/>
    <property type="project" value="InterPro"/>
</dbReference>
<evidence type="ECO:0000256" key="3">
    <source>
        <dbReference type="ARBA" id="ARBA00022801"/>
    </source>
</evidence>
<evidence type="ECO:0000256" key="4">
    <source>
        <dbReference type="ARBA" id="ARBA00023204"/>
    </source>
</evidence>
<dbReference type="EC" id="3.2.2.-" evidence="5"/>
<evidence type="ECO:0000313" key="6">
    <source>
        <dbReference type="EMBL" id="KEZ48950.1"/>
    </source>
</evidence>
<comment type="similarity">
    <text evidence="1 5">Belongs to the DNA glycosylase MPG family.</text>
</comment>
<gene>
    <name evidence="6" type="ORF">GS18_0216165</name>
</gene>
<dbReference type="EMBL" id="JNVC02000013">
    <property type="protein sequence ID" value="KEZ48950.1"/>
    <property type="molecule type" value="Genomic_DNA"/>
</dbReference>
<keyword evidence="4 5" id="KW-0234">DNA repair</keyword>
<dbReference type="Proteomes" id="UP000028549">
    <property type="component" value="Unassembled WGS sequence"/>
</dbReference>
<dbReference type="PANTHER" id="PTHR10429">
    <property type="entry name" value="DNA-3-METHYLADENINE GLYCOSYLASE"/>
    <property type="match status" value="1"/>
</dbReference>
<keyword evidence="3 5" id="KW-0378">Hydrolase</keyword>
<evidence type="ECO:0000256" key="2">
    <source>
        <dbReference type="ARBA" id="ARBA00022763"/>
    </source>
</evidence>
<dbReference type="Gene3D" id="3.10.300.10">
    <property type="entry name" value="Methylpurine-DNA glycosylase (MPG)"/>
    <property type="match status" value="1"/>
</dbReference>
<evidence type="ECO:0000313" key="7">
    <source>
        <dbReference type="Proteomes" id="UP000028549"/>
    </source>
</evidence>
<dbReference type="GO" id="GO:0003905">
    <property type="term" value="F:alkylbase DNA N-glycosylase activity"/>
    <property type="evidence" value="ECO:0007669"/>
    <property type="project" value="InterPro"/>
</dbReference>
<dbReference type="CDD" id="cd00540">
    <property type="entry name" value="AAG"/>
    <property type="match status" value="1"/>
</dbReference>
<name>A0A084GNN8_METID</name>
<organism evidence="6 7">
    <name type="scientific">Metabacillus indicus</name>
    <name type="common">Bacillus indicus</name>
    <dbReference type="NCBI Taxonomy" id="246786"/>
    <lineage>
        <taxon>Bacteria</taxon>
        <taxon>Bacillati</taxon>
        <taxon>Bacillota</taxon>
        <taxon>Bacilli</taxon>
        <taxon>Bacillales</taxon>
        <taxon>Bacillaceae</taxon>
        <taxon>Metabacillus</taxon>
    </lineage>
</organism>
<dbReference type="NCBIfam" id="TIGR00567">
    <property type="entry name" value="3mg"/>
    <property type="match status" value="1"/>
</dbReference>
<sequence>MEGRNMEFEPVESSFFLMPTLQLAEELLGKILVKETAEGTAAGIIVETEAYIGPGDRAAHSFNNRRTARTEVMFGPAGYAYTYVMHTHCLVNVVSGEKDAPEAVLIRAVEPVTGKELMKKRRPGAKRNQDLTNGPGKLTKALGITMADYGHPLWESPLYIAEGIRPHGISAGPRIGIDNSGEAVEYPWRFRVSGNPYISGTKKNNQS</sequence>
<dbReference type="GO" id="GO:0003677">
    <property type="term" value="F:DNA binding"/>
    <property type="evidence" value="ECO:0007669"/>
    <property type="project" value="InterPro"/>
</dbReference>
<dbReference type="AlphaFoldDB" id="A0A084GNN8"/>
<dbReference type="Pfam" id="PF02245">
    <property type="entry name" value="Pur_DNA_glyco"/>
    <property type="match status" value="1"/>
</dbReference>
<dbReference type="PANTHER" id="PTHR10429:SF0">
    <property type="entry name" value="DNA-3-METHYLADENINE GLYCOSYLASE"/>
    <property type="match status" value="1"/>
</dbReference>
<keyword evidence="7" id="KW-1185">Reference proteome</keyword>
<dbReference type="InterPro" id="IPR003180">
    <property type="entry name" value="MPG"/>
</dbReference>
<dbReference type="HAMAP" id="MF_00527">
    <property type="entry name" value="3MGH"/>
    <property type="match status" value="1"/>
</dbReference>
<dbReference type="FunFam" id="3.10.300.10:FF:000001">
    <property type="entry name" value="Putative 3-methyladenine DNA glycosylase"/>
    <property type="match status" value="1"/>
</dbReference>
<evidence type="ECO:0000256" key="5">
    <source>
        <dbReference type="HAMAP-Rule" id="MF_00527"/>
    </source>
</evidence>
<dbReference type="STRING" id="246786.GS18_0216165"/>
<reference evidence="6 7" key="1">
    <citation type="journal article" date="2005" name="Int. J. Syst. Evol. Microbiol.">
        <title>Bacillus cibi sp. nov., isolated from jeotgal, a traditional Korean fermented seafood.</title>
        <authorList>
            <person name="Yoon J.H."/>
            <person name="Lee C.H."/>
            <person name="Oh T.K."/>
        </authorList>
    </citation>
    <scope>NUCLEOTIDE SEQUENCE [LARGE SCALE GENOMIC DNA]</scope>
    <source>
        <strain evidence="6 7">DSM 16189</strain>
    </source>
</reference>
<accession>A0A084GNN8</accession>